<feature type="transmembrane region" description="Helical" evidence="2">
    <location>
        <begin position="240"/>
        <end position="259"/>
    </location>
</feature>
<dbReference type="PANTHER" id="PTHR40465">
    <property type="entry name" value="CHROMOSOME 1, WHOLE GENOME SHOTGUN SEQUENCE"/>
    <property type="match status" value="1"/>
</dbReference>
<evidence type="ECO:0000313" key="4">
    <source>
        <dbReference type="EMBL" id="RPD61224.1"/>
    </source>
</evidence>
<keyword evidence="5" id="KW-1185">Reference proteome</keyword>
<protein>
    <recommendedName>
        <fullName evidence="3">DUF6534 domain-containing protein</fullName>
    </recommendedName>
</protein>
<dbReference type="Proteomes" id="UP000313359">
    <property type="component" value="Unassembled WGS sequence"/>
</dbReference>
<dbReference type="AlphaFoldDB" id="A0A5C2SDH3"/>
<keyword evidence="2" id="KW-1133">Transmembrane helix</keyword>
<proteinExistence type="predicted"/>
<evidence type="ECO:0000256" key="1">
    <source>
        <dbReference type="SAM" id="MobiDB-lite"/>
    </source>
</evidence>
<keyword evidence="2" id="KW-0472">Membrane</keyword>
<keyword evidence="2" id="KW-0812">Transmembrane</keyword>
<feature type="transmembrane region" description="Helical" evidence="2">
    <location>
        <begin position="127"/>
        <end position="148"/>
    </location>
</feature>
<name>A0A5C2SDH3_9APHY</name>
<gene>
    <name evidence="4" type="ORF">L227DRAFT_79908</name>
</gene>
<dbReference type="EMBL" id="ML122263">
    <property type="protein sequence ID" value="RPD61224.1"/>
    <property type="molecule type" value="Genomic_DNA"/>
</dbReference>
<dbReference type="PANTHER" id="PTHR40465:SF1">
    <property type="entry name" value="DUF6534 DOMAIN-CONTAINING PROTEIN"/>
    <property type="match status" value="1"/>
</dbReference>
<dbReference type="STRING" id="1328759.A0A5C2SDH3"/>
<feature type="transmembrane region" description="Helical" evidence="2">
    <location>
        <begin position="101"/>
        <end position="120"/>
    </location>
</feature>
<dbReference type="OrthoDB" id="2754041at2759"/>
<feature type="region of interest" description="Disordered" evidence="1">
    <location>
        <begin position="318"/>
        <end position="341"/>
    </location>
</feature>
<evidence type="ECO:0000313" key="5">
    <source>
        <dbReference type="Proteomes" id="UP000313359"/>
    </source>
</evidence>
<sequence>MSDGSSYAVPTEYLNWNLGVVLIGIGITGALFGLATAQLGVYVRQYWKDDRVFLRVLVSTVWGLDLFHLCLYAYSLFYFLVLEHNNFAGQQILPWTSNAQTFVNACLTAMVQAFYCIRVWSLSKQVATVIGLGIIIAANWALGIVLFAESLMATSVEALAMLGDFSVAMSSVTAGTDIIITVILVLLLYTSRSSGSSHRSKRLIRKLMFYTINSGLLTSICALLSLITNVTMVTTNLYVLFYYIGARLYTVCMIASLNARQGLRAHIADATGITTFPYIGTVPEHSGSTHVTGGGRIRAPRSYTTLFGIRREPAISLDGPATPLTPTTSKARALEPEPGSNVGLRRVHTLTLPTRTQ</sequence>
<evidence type="ECO:0000259" key="3">
    <source>
        <dbReference type="Pfam" id="PF20152"/>
    </source>
</evidence>
<reference evidence="4" key="1">
    <citation type="journal article" date="2018" name="Genome Biol. Evol.">
        <title>Genomics and development of Lentinus tigrinus, a white-rot wood-decaying mushroom with dimorphic fruiting bodies.</title>
        <authorList>
            <person name="Wu B."/>
            <person name="Xu Z."/>
            <person name="Knudson A."/>
            <person name="Carlson A."/>
            <person name="Chen N."/>
            <person name="Kovaka S."/>
            <person name="LaButti K."/>
            <person name="Lipzen A."/>
            <person name="Pennachio C."/>
            <person name="Riley R."/>
            <person name="Schakwitz W."/>
            <person name="Umezawa K."/>
            <person name="Ohm R.A."/>
            <person name="Grigoriev I.V."/>
            <person name="Nagy L.G."/>
            <person name="Gibbons J."/>
            <person name="Hibbett D."/>
        </authorList>
    </citation>
    <scope>NUCLEOTIDE SEQUENCE [LARGE SCALE GENOMIC DNA]</scope>
    <source>
        <strain evidence="4">ALCF2SS1-6</strain>
    </source>
</reference>
<feature type="transmembrane region" description="Helical" evidence="2">
    <location>
        <begin position="168"/>
        <end position="189"/>
    </location>
</feature>
<dbReference type="InterPro" id="IPR045339">
    <property type="entry name" value="DUF6534"/>
</dbReference>
<feature type="domain" description="DUF6534" evidence="3">
    <location>
        <begin position="174"/>
        <end position="261"/>
    </location>
</feature>
<dbReference type="Pfam" id="PF20152">
    <property type="entry name" value="DUF6534"/>
    <property type="match status" value="1"/>
</dbReference>
<evidence type="ECO:0000256" key="2">
    <source>
        <dbReference type="SAM" id="Phobius"/>
    </source>
</evidence>
<feature type="transmembrane region" description="Helical" evidence="2">
    <location>
        <begin position="209"/>
        <end position="228"/>
    </location>
</feature>
<organism evidence="4 5">
    <name type="scientific">Lentinus tigrinus ALCF2SS1-6</name>
    <dbReference type="NCBI Taxonomy" id="1328759"/>
    <lineage>
        <taxon>Eukaryota</taxon>
        <taxon>Fungi</taxon>
        <taxon>Dikarya</taxon>
        <taxon>Basidiomycota</taxon>
        <taxon>Agaricomycotina</taxon>
        <taxon>Agaricomycetes</taxon>
        <taxon>Polyporales</taxon>
        <taxon>Polyporaceae</taxon>
        <taxon>Lentinus</taxon>
    </lineage>
</organism>
<accession>A0A5C2SDH3</accession>
<feature type="transmembrane region" description="Helical" evidence="2">
    <location>
        <begin position="20"/>
        <end position="41"/>
    </location>
</feature>
<feature type="transmembrane region" description="Helical" evidence="2">
    <location>
        <begin position="53"/>
        <end position="81"/>
    </location>
</feature>